<dbReference type="RefSeq" id="XP_033576561.1">
    <property type="nucleotide sequence ID" value="XM_033720073.1"/>
</dbReference>
<evidence type="ECO:0000313" key="1">
    <source>
        <dbReference type="EMBL" id="KAF2809597.1"/>
    </source>
</evidence>
<proteinExistence type="predicted"/>
<reference evidence="3" key="2">
    <citation type="submission" date="2020-04" db="EMBL/GenBank/DDBJ databases">
        <authorList>
            <consortium name="NCBI Genome Project"/>
        </authorList>
    </citation>
    <scope>NUCLEOTIDE SEQUENCE</scope>
    <source>
        <strain evidence="3">CBS 304.34</strain>
    </source>
</reference>
<sequence length="52" mass="6022">MSRSILRRCVYWINASSEDVVCSLSCFPMDNPPEYYALSYVWGKEKPTDSII</sequence>
<dbReference type="Proteomes" id="UP000504636">
    <property type="component" value="Unplaced"/>
</dbReference>
<name>A0A6A6YP03_9PEZI</name>
<dbReference type="OrthoDB" id="3945219at2759"/>
<evidence type="ECO:0000313" key="2">
    <source>
        <dbReference type="Proteomes" id="UP000504636"/>
    </source>
</evidence>
<dbReference type="EMBL" id="MU003701">
    <property type="protein sequence ID" value="KAF2809597.1"/>
    <property type="molecule type" value="Genomic_DNA"/>
</dbReference>
<keyword evidence="2" id="KW-1185">Reference proteome</keyword>
<evidence type="ECO:0000313" key="3">
    <source>
        <dbReference type="RefSeq" id="XP_033576561.1"/>
    </source>
</evidence>
<dbReference type="AlphaFoldDB" id="A0A6A6YP03"/>
<dbReference type="GeneID" id="54460966"/>
<protein>
    <recommendedName>
        <fullName evidence="4">Heterokaryon incompatibility domain-containing protein</fullName>
    </recommendedName>
</protein>
<reference evidence="3" key="3">
    <citation type="submission" date="2025-04" db="UniProtKB">
        <authorList>
            <consortium name="RefSeq"/>
        </authorList>
    </citation>
    <scope>IDENTIFICATION</scope>
    <source>
        <strain evidence="3">CBS 304.34</strain>
    </source>
</reference>
<evidence type="ECO:0008006" key="4">
    <source>
        <dbReference type="Google" id="ProtNLM"/>
    </source>
</evidence>
<gene>
    <name evidence="1 3" type="ORF">BDZ99DRAFT_463383</name>
</gene>
<accession>A0A6A6YP03</accession>
<organism evidence="1">
    <name type="scientific">Mytilinidion resinicola</name>
    <dbReference type="NCBI Taxonomy" id="574789"/>
    <lineage>
        <taxon>Eukaryota</taxon>
        <taxon>Fungi</taxon>
        <taxon>Dikarya</taxon>
        <taxon>Ascomycota</taxon>
        <taxon>Pezizomycotina</taxon>
        <taxon>Dothideomycetes</taxon>
        <taxon>Pleosporomycetidae</taxon>
        <taxon>Mytilinidiales</taxon>
        <taxon>Mytilinidiaceae</taxon>
        <taxon>Mytilinidion</taxon>
    </lineage>
</organism>
<reference evidence="1 3" key="1">
    <citation type="journal article" date="2020" name="Stud. Mycol.">
        <title>101 Dothideomycetes genomes: a test case for predicting lifestyles and emergence of pathogens.</title>
        <authorList>
            <person name="Haridas S."/>
            <person name="Albert R."/>
            <person name="Binder M."/>
            <person name="Bloem J."/>
            <person name="Labutti K."/>
            <person name="Salamov A."/>
            <person name="Andreopoulos B."/>
            <person name="Baker S."/>
            <person name="Barry K."/>
            <person name="Bills G."/>
            <person name="Bluhm B."/>
            <person name="Cannon C."/>
            <person name="Castanera R."/>
            <person name="Culley D."/>
            <person name="Daum C."/>
            <person name="Ezra D."/>
            <person name="Gonzalez J."/>
            <person name="Henrissat B."/>
            <person name="Kuo A."/>
            <person name="Liang C."/>
            <person name="Lipzen A."/>
            <person name="Lutzoni F."/>
            <person name="Magnuson J."/>
            <person name="Mondo S."/>
            <person name="Nolan M."/>
            <person name="Ohm R."/>
            <person name="Pangilinan J."/>
            <person name="Park H.-J."/>
            <person name="Ramirez L."/>
            <person name="Alfaro M."/>
            <person name="Sun H."/>
            <person name="Tritt A."/>
            <person name="Yoshinaga Y."/>
            <person name="Zwiers L.-H."/>
            <person name="Turgeon B."/>
            <person name="Goodwin S."/>
            <person name="Spatafora J."/>
            <person name="Crous P."/>
            <person name="Grigoriev I."/>
        </authorList>
    </citation>
    <scope>NUCLEOTIDE SEQUENCE</scope>
    <source>
        <strain evidence="1 3">CBS 304.34</strain>
    </source>
</reference>